<evidence type="ECO:0000256" key="1">
    <source>
        <dbReference type="SAM" id="SignalP"/>
    </source>
</evidence>
<dbReference type="Proteomes" id="UP000218387">
    <property type="component" value="Chromosome"/>
</dbReference>
<feature type="chain" id="PRO_5020689923" evidence="1">
    <location>
        <begin position="24"/>
        <end position="136"/>
    </location>
</feature>
<dbReference type="KEGG" id="emt:CPZ25_018890"/>
<accession>A0A4P9CCI6</accession>
<proteinExistence type="predicted"/>
<dbReference type="AlphaFoldDB" id="A0A4P9CCI6"/>
<reference evidence="2 3" key="1">
    <citation type="submission" date="2018-05" db="EMBL/GenBank/DDBJ databases">
        <title>Genome comparison of Eubacterium sp.</title>
        <authorList>
            <person name="Feng Y."/>
            <person name="Sanchez-Andrea I."/>
            <person name="Stams A.J.M."/>
            <person name="De Vos W.M."/>
        </authorList>
    </citation>
    <scope>NUCLEOTIDE SEQUENCE [LARGE SCALE GENOMIC DNA]</scope>
    <source>
        <strain evidence="2 3">YI</strain>
    </source>
</reference>
<organism evidence="2 3">
    <name type="scientific">Eubacterium maltosivorans</name>
    <dbReference type="NCBI Taxonomy" id="2041044"/>
    <lineage>
        <taxon>Bacteria</taxon>
        <taxon>Bacillati</taxon>
        <taxon>Bacillota</taxon>
        <taxon>Clostridia</taxon>
        <taxon>Eubacteriales</taxon>
        <taxon>Eubacteriaceae</taxon>
        <taxon>Eubacterium</taxon>
    </lineage>
</organism>
<feature type="signal peptide" evidence="1">
    <location>
        <begin position="1"/>
        <end position="23"/>
    </location>
</feature>
<protein>
    <submittedName>
        <fullName evidence="2">Uncharacterized protein</fullName>
    </submittedName>
</protein>
<keyword evidence="3" id="KW-1185">Reference proteome</keyword>
<dbReference type="RefSeq" id="WP_074616660.1">
    <property type="nucleotide sequence ID" value="NZ_CP029487.1"/>
</dbReference>
<sequence length="136" mass="15069">MKKIGVFTIILSLMLMLGSGVFANEIEIPEPYGSTVPFDFSVSGTVGKDTSSKIKTVTNGPYRVYFQNSDAPNQIRLNTVMHDMSHNVRGQGKVLQYTDALIGSNGEAGNFYHGNLWREYEWDPAVEVWGTFSPDA</sequence>
<gene>
    <name evidence="2" type="ORF">CPZ25_018890</name>
</gene>
<name>A0A4P9CCI6_EUBML</name>
<keyword evidence="1" id="KW-0732">Signal</keyword>
<evidence type="ECO:0000313" key="2">
    <source>
        <dbReference type="EMBL" id="QCT73293.1"/>
    </source>
</evidence>
<evidence type="ECO:0000313" key="3">
    <source>
        <dbReference type="Proteomes" id="UP000218387"/>
    </source>
</evidence>
<dbReference type="EMBL" id="CP029487">
    <property type="protein sequence ID" value="QCT73293.1"/>
    <property type="molecule type" value="Genomic_DNA"/>
</dbReference>